<evidence type="ECO:0000256" key="2">
    <source>
        <dbReference type="ARBA" id="ARBA00022729"/>
    </source>
</evidence>
<sequence>MSGRLQTHLTMLLAIVAACFMTSRAEADVLVGPYAGANAGLYSRYELSCDQALACDRSAKLSGKVYGGYAFGQFGFEAMAFQVGAAQGQAGTLRSSGVALLGVLPLNSGDFSFKGKLGLAYARGTAQHDGTSSSQSSVQPVLGTSFAYAISKSVSLNADWDQLRAKTGSEGPRTRVNMFSLGLSVHF</sequence>
<dbReference type="GO" id="GO:0009279">
    <property type="term" value="C:cell outer membrane"/>
    <property type="evidence" value="ECO:0007669"/>
    <property type="project" value="UniProtKB-SubCell"/>
</dbReference>
<keyword evidence="6" id="KW-1185">Reference proteome</keyword>
<reference evidence="5" key="1">
    <citation type="submission" date="2023-01" db="EMBL/GenBank/DDBJ databases">
        <title>Whole genome sequence of Paucibacter sp. S2-9 isolated from pond sediment.</title>
        <authorList>
            <person name="Jung J.Y."/>
        </authorList>
    </citation>
    <scope>NUCLEOTIDE SEQUENCE</scope>
    <source>
        <strain evidence="5">S2-9</strain>
    </source>
</reference>
<dbReference type="KEGG" id="pais:PFX98_16215"/>
<feature type="domain" description="Outer membrane protein beta-barrel" evidence="4">
    <location>
        <begin position="13"/>
        <end position="187"/>
    </location>
</feature>
<feature type="signal peptide" evidence="3">
    <location>
        <begin position="1"/>
        <end position="27"/>
    </location>
</feature>
<dbReference type="RefSeq" id="WP_285231519.1">
    <property type="nucleotide sequence ID" value="NZ_CP116346.1"/>
</dbReference>
<dbReference type="EMBL" id="CP116346">
    <property type="protein sequence ID" value="WIT10451.1"/>
    <property type="molecule type" value="Genomic_DNA"/>
</dbReference>
<dbReference type="Proteomes" id="UP001177769">
    <property type="component" value="Chromosome"/>
</dbReference>
<protein>
    <submittedName>
        <fullName evidence="5">Outer membrane beta-barrel protein</fullName>
    </submittedName>
</protein>
<accession>A0AA95NJ26</accession>
<evidence type="ECO:0000256" key="1">
    <source>
        <dbReference type="ARBA" id="ARBA00004442"/>
    </source>
</evidence>
<dbReference type="Pfam" id="PF13505">
    <property type="entry name" value="OMP_b-brl"/>
    <property type="match status" value="1"/>
</dbReference>
<proteinExistence type="predicted"/>
<keyword evidence="2 3" id="KW-0732">Signal</keyword>
<dbReference type="SUPFAM" id="SSF56925">
    <property type="entry name" value="OMPA-like"/>
    <property type="match status" value="1"/>
</dbReference>
<dbReference type="InterPro" id="IPR011250">
    <property type="entry name" value="OMP/PagP_B-barrel"/>
</dbReference>
<organism evidence="5 6">
    <name type="scientific">Paucibacter sediminis</name>
    <dbReference type="NCBI Taxonomy" id="3019553"/>
    <lineage>
        <taxon>Bacteria</taxon>
        <taxon>Pseudomonadati</taxon>
        <taxon>Pseudomonadota</taxon>
        <taxon>Betaproteobacteria</taxon>
        <taxon>Burkholderiales</taxon>
        <taxon>Sphaerotilaceae</taxon>
        <taxon>Roseateles</taxon>
    </lineage>
</organism>
<feature type="chain" id="PRO_5041638463" evidence="3">
    <location>
        <begin position="28"/>
        <end position="187"/>
    </location>
</feature>
<evidence type="ECO:0000313" key="5">
    <source>
        <dbReference type="EMBL" id="WIT10451.1"/>
    </source>
</evidence>
<dbReference type="Gene3D" id="2.40.160.20">
    <property type="match status" value="1"/>
</dbReference>
<name>A0AA95NJ26_9BURK</name>
<dbReference type="InterPro" id="IPR027385">
    <property type="entry name" value="Beta-barrel_OMP"/>
</dbReference>
<dbReference type="AlphaFoldDB" id="A0AA95NJ26"/>
<gene>
    <name evidence="5" type="ORF">PFX98_16215</name>
</gene>
<evidence type="ECO:0000256" key="3">
    <source>
        <dbReference type="SAM" id="SignalP"/>
    </source>
</evidence>
<evidence type="ECO:0000259" key="4">
    <source>
        <dbReference type="Pfam" id="PF13505"/>
    </source>
</evidence>
<dbReference type="PROSITE" id="PS51257">
    <property type="entry name" value="PROKAR_LIPOPROTEIN"/>
    <property type="match status" value="1"/>
</dbReference>
<evidence type="ECO:0000313" key="6">
    <source>
        <dbReference type="Proteomes" id="UP001177769"/>
    </source>
</evidence>
<comment type="subcellular location">
    <subcellularLocation>
        <location evidence="1">Cell outer membrane</location>
    </subcellularLocation>
</comment>